<protein>
    <recommendedName>
        <fullName evidence="1">Replication-associated protein ORF2/G2P domain-containing protein</fullName>
    </recommendedName>
</protein>
<dbReference type="Pfam" id="PF23343">
    <property type="entry name" value="REP_ORF2-G2P"/>
    <property type="match status" value="1"/>
</dbReference>
<accession>A0A1Q4L317</accession>
<evidence type="ECO:0000313" key="2">
    <source>
        <dbReference type="EMBL" id="OKA31424.1"/>
    </source>
</evidence>
<reference evidence="2 3" key="1">
    <citation type="submission" date="2016-11" db="EMBL/GenBank/DDBJ databases">
        <title>Identification of Bacillus cereus isolated from egg-white.</title>
        <authorList>
            <person name="Soni A."/>
            <person name="Oey I."/>
            <person name="Silcock P."/>
            <person name="Bremer P."/>
        </authorList>
    </citation>
    <scope>NUCLEOTIDE SEQUENCE [LARGE SCALE GENOMIC DNA]</scope>
    <source>
        <strain evidence="2 3">NZAS03</strain>
    </source>
</reference>
<proteinExistence type="predicted"/>
<name>A0A1Q4L317_BACCE</name>
<feature type="domain" description="Replication-associated protein ORF2/G2P" evidence="1">
    <location>
        <begin position="91"/>
        <end position="197"/>
    </location>
</feature>
<gene>
    <name evidence="2" type="ORF">BJR07_29700</name>
</gene>
<organism evidence="2 3">
    <name type="scientific">Bacillus cereus</name>
    <dbReference type="NCBI Taxonomy" id="1396"/>
    <lineage>
        <taxon>Bacteria</taxon>
        <taxon>Bacillati</taxon>
        <taxon>Bacillota</taxon>
        <taxon>Bacilli</taxon>
        <taxon>Bacillales</taxon>
        <taxon>Bacillaceae</taxon>
        <taxon>Bacillus</taxon>
        <taxon>Bacillus cereus group</taxon>
    </lineage>
</organism>
<dbReference type="Proteomes" id="UP000186535">
    <property type="component" value="Unassembled WGS sequence"/>
</dbReference>
<sequence>MKLATLYDAKVFISGNVIEIYKYSDTRACGYTIPSKGPTGGGDKVHIDFETGEIIESGIEVSKLESRMKSNIRARNEVRRIVLNNFDKSSKFMTLTFRENLQDISEANKCFKMFLQSVNRYLKSKGKPNMRYVAVIEFQKRGAIHYHVICDLKGFPASRLWGFWKSATRQYDGGVDIKNIRQVDNIGAYVTKYMVKDLEKVDERLIGKKVYQRSLNLDKPKQFALDFRKEKDRALFEELTKGKKITYQSKYDDKHTGGTVDYIEINLSRQK</sequence>
<dbReference type="InterPro" id="IPR056906">
    <property type="entry name" value="ORF2/G2P_dom"/>
</dbReference>
<comment type="caution">
    <text evidence="2">The sequence shown here is derived from an EMBL/GenBank/DDBJ whole genome shotgun (WGS) entry which is preliminary data.</text>
</comment>
<dbReference type="AlphaFoldDB" id="A0A1Q4L317"/>
<dbReference type="RefSeq" id="WP_254799433.1">
    <property type="nucleotide sequence ID" value="NZ_MPOM01000069.1"/>
</dbReference>
<evidence type="ECO:0000259" key="1">
    <source>
        <dbReference type="Pfam" id="PF23343"/>
    </source>
</evidence>
<evidence type="ECO:0000313" key="3">
    <source>
        <dbReference type="Proteomes" id="UP000186535"/>
    </source>
</evidence>
<dbReference type="EMBL" id="MPON01000035">
    <property type="protein sequence ID" value="OKA31424.1"/>
    <property type="molecule type" value="Genomic_DNA"/>
</dbReference>